<feature type="coiled-coil region" evidence="1">
    <location>
        <begin position="148"/>
        <end position="182"/>
    </location>
</feature>
<evidence type="ECO:0000256" key="2">
    <source>
        <dbReference type="SAM" id="MobiDB-lite"/>
    </source>
</evidence>
<dbReference type="EMBL" id="LIBO01000027">
    <property type="protein sequence ID" value="KRO62863.1"/>
    <property type="molecule type" value="Genomic_DNA"/>
</dbReference>
<dbReference type="AlphaFoldDB" id="A0A0R2RJE6"/>
<keyword evidence="3" id="KW-0812">Transmembrane</keyword>
<evidence type="ECO:0000256" key="3">
    <source>
        <dbReference type="SAM" id="Phobius"/>
    </source>
</evidence>
<comment type="caution">
    <text evidence="4">The sequence shown here is derived from an EMBL/GenBank/DDBJ whole genome shotgun (WGS) entry which is preliminary data.</text>
</comment>
<organism evidence="4 5">
    <name type="scientific">Verrucomicrobia subdivision 6 bacterium BACL9 MAG-120507-bin52</name>
    <dbReference type="NCBI Taxonomy" id="1655590"/>
    <lineage>
        <taxon>Bacteria</taxon>
        <taxon>Pseudomonadati</taxon>
        <taxon>Verrucomicrobiota</taxon>
        <taxon>Verrucomicrobiia</taxon>
        <taxon>Verrucomicrobiales</taxon>
        <taxon>Verrucomicrobia subdivision 6</taxon>
    </lineage>
</organism>
<evidence type="ECO:0000313" key="5">
    <source>
        <dbReference type="Proteomes" id="UP000051269"/>
    </source>
</evidence>
<keyword evidence="1" id="KW-0175">Coiled coil</keyword>
<feature type="region of interest" description="Disordered" evidence="2">
    <location>
        <begin position="1"/>
        <end position="66"/>
    </location>
</feature>
<keyword evidence="3" id="KW-1133">Transmembrane helix</keyword>
<keyword evidence="3" id="KW-0472">Membrane</keyword>
<gene>
    <name evidence="4" type="ORF">ABR82_01705</name>
</gene>
<proteinExistence type="predicted"/>
<sequence length="195" mass="20998">MKESLSPSTNPPDNELPFGASPSGATAGSDPDVVVIKGPPRPAGYVPPSSSLHQEENDMNPTNPTALNVKRSVDRQRKEQRAVTSILSGVGLALLLIIGGCTALAGFGGFVLWKQIQRQSVTVDQMEQRINKELASLQARNAELTSGLESAGAQLAKQLSMLEQAKSQLNQQAKDVGTVRRRLSILERDSSDRRR</sequence>
<accession>A0A0R2RJE6</accession>
<name>A0A0R2RJE6_9BACT</name>
<reference evidence="4 5" key="1">
    <citation type="submission" date="2015-10" db="EMBL/GenBank/DDBJ databases">
        <title>Metagenome-Assembled Genomes uncover a global brackish microbiome.</title>
        <authorList>
            <person name="Hugerth L.W."/>
            <person name="Larsson J."/>
            <person name="Alneberg J."/>
            <person name="Lindh M.V."/>
            <person name="Legrand C."/>
            <person name="Pinhassi J."/>
            <person name="Andersson A.F."/>
        </authorList>
    </citation>
    <scope>NUCLEOTIDE SEQUENCE [LARGE SCALE GENOMIC DNA]</scope>
    <source>
        <strain evidence="4">BACL18 MAG-120507-bin52</strain>
    </source>
</reference>
<dbReference type="Proteomes" id="UP000051269">
    <property type="component" value="Unassembled WGS sequence"/>
</dbReference>
<feature type="compositionally biased region" description="Polar residues" evidence="2">
    <location>
        <begin position="1"/>
        <end position="12"/>
    </location>
</feature>
<protein>
    <submittedName>
        <fullName evidence="4">Uncharacterized protein</fullName>
    </submittedName>
</protein>
<evidence type="ECO:0000256" key="1">
    <source>
        <dbReference type="SAM" id="Coils"/>
    </source>
</evidence>
<feature type="transmembrane region" description="Helical" evidence="3">
    <location>
        <begin position="86"/>
        <end position="113"/>
    </location>
</feature>
<evidence type="ECO:0000313" key="4">
    <source>
        <dbReference type="EMBL" id="KRO62863.1"/>
    </source>
</evidence>